<keyword evidence="3" id="KW-0813">Transport</keyword>
<reference evidence="9 10" key="2">
    <citation type="submission" date="2019-01" db="EMBL/GenBank/DDBJ databases">
        <authorList>
            <person name="Li Y."/>
        </authorList>
    </citation>
    <scope>NUCLEOTIDE SEQUENCE [LARGE SCALE GENOMIC DNA]</scope>
    <source>
        <strain evidence="9 10">07D10-4-3</strain>
    </source>
</reference>
<dbReference type="Pfam" id="PF01925">
    <property type="entry name" value="TauE"/>
    <property type="match status" value="1"/>
</dbReference>
<evidence type="ECO:0000256" key="5">
    <source>
        <dbReference type="ARBA" id="ARBA00022692"/>
    </source>
</evidence>
<sequence length="242" mass="25109">MIELLISWPGLAAIVTVILAGAIQGSTGFGFNMLSAPLLAIIDPAFVPGAVVTVSTLVCVGGALTERRAIDWRDLRHALSGRLVAALLATFAIGLMTPRAFSLVFGIAVLLGVVLSLAGLRFACTPRNLFGAGLISGFMGTLTSIGAPPMAMVYQDADPARMRATLNAFFVVGGGISLVALWTGGHYGAHDVALAAVLLPFALVGLLLSGWGRRLVHRGRVKKIVLTVSAVSAAVLLWRALV</sequence>
<name>A0A443K966_9RHOB</name>
<keyword evidence="6 8" id="KW-1133">Transmembrane helix</keyword>
<feature type="transmembrane region" description="Helical" evidence="8">
    <location>
        <begin position="38"/>
        <end position="65"/>
    </location>
</feature>
<feature type="transmembrane region" description="Helical" evidence="8">
    <location>
        <begin position="6"/>
        <end position="26"/>
    </location>
</feature>
<dbReference type="PANTHER" id="PTHR30269">
    <property type="entry name" value="TRANSMEMBRANE PROTEIN YFCA"/>
    <property type="match status" value="1"/>
</dbReference>
<feature type="transmembrane region" description="Helical" evidence="8">
    <location>
        <begin position="129"/>
        <end position="154"/>
    </location>
</feature>
<evidence type="ECO:0000256" key="1">
    <source>
        <dbReference type="ARBA" id="ARBA00004651"/>
    </source>
</evidence>
<dbReference type="PANTHER" id="PTHR30269:SF37">
    <property type="entry name" value="MEMBRANE TRANSPORTER PROTEIN"/>
    <property type="match status" value="1"/>
</dbReference>
<keyword evidence="4 8" id="KW-1003">Cell membrane</keyword>
<feature type="transmembrane region" description="Helical" evidence="8">
    <location>
        <begin position="103"/>
        <end position="123"/>
    </location>
</feature>
<proteinExistence type="inferred from homology"/>
<evidence type="ECO:0000256" key="3">
    <source>
        <dbReference type="ARBA" id="ARBA00022448"/>
    </source>
</evidence>
<feature type="transmembrane region" description="Helical" evidence="8">
    <location>
        <begin position="224"/>
        <end position="241"/>
    </location>
</feature>
<dbReference type="Proteomes" id="UP000284451">
    <property type="component" value="Unassembled WGS sequence"/>
</dbReference>
<feature type="transmembrane region" description="Helical" evidence="8">
    <location>
        <begin position="166"/>
        <end position="187"/>
    </location>
</feature>
<evidence type="ECO:0000256" key="8">
    <source>
        <dbReference type="RuleBase" id="RU363041"/>
    </source>
</evidence>
<evidence type="ECO:0000256" key="7">
    <source>
        <dbReference type="ARBA" id="ARBA00023136"/>
    </source>
</evidence>
<evidence type="ECO:0000256" key="2">
    <source>
        <dbReference type="ARBA" id="ARBA00009142"/>
    </source>
</evidence>
<evidence type="ECO:0000256" key="4">
    <source>
        <dbReference type="ARBA" id="ARBA00022475"/>
    </source>
</evidence>
<dbReference type="GO" id="GO:0005886">
    <property type="term" value="C:plasma membrane"/>
    <property type="evidence" value="ECO:0007669"/>
    <property type="project" value="UniProtKB-SubCell"/>
</dbReference>
<dbReference type="EMBL" id="SAUY01000020">
    <property type="protein sequence ID" value="RWR29285.1"/>
    <property type="molecule type" value="Genomic_DNA"/>
</dbReference>
<keyword evidence="7 8" id="KW-0472">Membrane</keyword>
<dbReference type="AlphaFoldDB" id="A0A443K966"/>
<protein>
    <recommendedName>
        <fullName evidence="8">Probable membrane transporter protein</fullName>
    </recommendedName>
</protein>
<dbReference type="InterPro" id="IPR002781">
    <property type="entry name" value="TM_pro_TauE-like"/>
</dbReference>
<keyword evidence="5 8" id="KW-0812">Transmembrane</keyword>
<feature type="transmembrane region" description="Helical" evidence="8">
    <location>
        <begin position="193"/>
        <end position="212"/>
    </location>
</feature>
<comment type="similarity">
    <text evidence="2 8">Belongs to the 4-toluene sulfonate uptake permease (TSUP) (TC 2.A.102) family.</text>
</comment>
<gene>
    <name evidence="9" type="ORF">D2T29_14660</name>
</gene>
<organism evidence="9 10">
    <name type="scientific">Paenirhodobacter populi</name>
    <dbReference type="NCBI Taxonomy" id="2306993"/>
    <lineage>
        <taxon>Bacteria</taxon>
        <taxon>Pseudomonadati</taxon>
        <taxon>Pseudomonadota</taxon>
        <taxon>Alphaproteobacteria</taxon>
        <taxon>Rhodobacterales</taxon>
        <taxon>Rhodobacter group</taxon>
        <taxon>Paenirhodobacter</taxon>
    </lineage>
</organism>
<dbReference type="InterPro" id="IPR052017">
    <property type="entry name" value="TSUP"/>
</dbReference>
<evidence type="ECO:0000313" key="9">
    <source>
        <dbReference type="EMBL" id="RWR29285.1"/>
    </source>
</evidence>
<reference evidence="9 10" key="1">
    <citation type="submission" date="2019-01" db="EMBL/GenBank/DDBJ databases">
        <title>Sinorhodobacter populi sp. nov. isolated from the symptomatic bark tissue of Populus euramericana canker.</title>
        <authorList>
            <person name="Xu G."/>
        </authorList>
    </citation>
    <scope>NUCLEOTIDE SEQUENCE [LARGE SCALE GENOMIC DNA]</scope>
    <source>
        <strain evidence="9 10">07D10-4-3</strain>
    </source>
</reference>
<dbReference type="RefSeq" id="WP_128233038.1">
    <property type="nucleotide sequence ID" value="NZ_SAUY01000020.1"/>
</dbReference>
<comment type="caution">
    <text evidence="9">The sequence shown here is derived from an EMBL/GenBank/DDBJ whole genome shotgun (WGS) entry which is preliminary data.</text>
</comment>
<evidence type="ECO:0000313" key="10">
    <source>
        <dbReference type="Proteomes" id="UP000284451"/>
    </source>
</evidence>
<comment type="subcellular location">
    <subcellularLocation>
        <location evidence="1 8">Cell membrane</location>
        <topology evidence="1 8">Multi-pass membrane protein</topology>
    </subcellularLocation>
</comment>
<accession>A0A443K966</accession>
<evidence type="ECO:0000256" key="6">
    <source>
        <dbReference type="ARBA" id="ARBA00022989"/>
    </source>
</evidence>